<evidence type="ECO:0000256" key="10">
    <source>
        <dbReference type="ARBA" id="ARBA00022777"/>
    </source>
</evidence>
<evidence type="ECO:0000256" key="6">
    <source>
        <dbReference type="ARBA" id="ARBA00022490"/>
    </source>
</evidence>
<evidence type="ECO:0000256" key="9">
    <source>
        <dbReference type="ARBA" id="ARBA00022741"/>
    </source>
</evidence>
<dbReference type="InterPro" id="IPR020568">
    <property type="entry name" value="Ribosomal_Su5_D2-typ_SF"/>
</dbReference>
<dbReference type="Pfam" id="PF00288">
    <property type="entry name" value="GHMP_kinases_N"/>
    <property type="match status" value="1"/>
</dbReference>
<dbReference type="SUPFAM" id="SSF54211">
    <property type="entry name" value="Ribosomal protein S5 domain 2-like"/>
    <property type="match status" value="1"/>
</dbReference>
<dbReference type="PANTHER" id="PTHR20861:SF3">
    <property type="entry name" value="SHIKIMATE KINASE"/>
    <property type="match status" value="1"/>
</dbReference>
<evidence type="ECO:0000256" key="13">
    <source>
        <dbReference type="ARBA" id="ARBA00048567"/>
    </source>
</evidence>
<dbReference type="AlphaFoldDB" id="G7WPP6"/>
<keyword evidence="11 14" id="KW-0067">ATP-binding</keyword>
<dbReference type="Gene3D" id="3.30.230.10">
    <property type="match status" value="1"/>
</dbReference>
<dbReference type="EC" id="2.7.1.71" evidence="4 14"/>
<keyword evidence="8 14" id="KW-0808">Transferase</keyword>
<keyword evidence="7 14" id="KW-0028">Amino-acid biosynthesis</keyword>
<dbReference type="NCBIfam" id="TIGR01920">
    <property type="entry name" value="Shik_kin_archae"/>
    <property type="match status" value="1"/>
</dbReference>
<evidence type="ECO:0000313" key="16">
    <source>
        <dbReference type="EMBL" id="AET65408.1"/>
    </source>
</evidence>
<dbReference type="GO" id="GO:0004765">
    <property type="term" value="F:shikimate kinase activity"/>
    <property type="evidence" value="ECO:0007669"/>
    <property type="project" value="UniProtKB-UniRule"/>
</dbReference>
<evidence type="ECO:0000256" key="4">
    <source>
        <dbReference type="ARBA" id="ARBA00012154"/>
    </source>
</evidence>
<dbReference type="PATRIC" id="fig|1110509.7.peg.2279"/>
<keyword evidence="17" id="KW-1185">Reference proteome</keyword>
<evidence type="ECO:0000256" key="7">
    <source>
        <dbReference type="ARBA" id="ARBA00022605"/>
    </source>
</evidence>
<dbReference type="GO" id="GO:0005524">
    <property type="term" value="F:ATP binding"/>
    <property type="evidence" value="ECO:0007669"/>
    <property type="project" value="UniProtKB-UniRule"/>
</dbReference>
<comment type="catalytic activity">
    <reaction evidence="13 14">
        <text>shikimate + ATP = 3-phosphoshikimate + ADP + H(+)</text>
        <dbReference type="Rhea" id="RHEA:13121"/>
        <dbReference type="ChEBI" id="CHEBI:15378"/>
        <dbReference type="ChEBI" id="CHEBI:30616"/>
        <dbReference type="ChEBI" id="CHEBI:36208"/>
        <dbReference type="ChEBI" id="CHEBI:145989"/>
        <dbReference type="ChEBI" id="CHEBI:456216"/>
        <dbReference type="EC" id="2.7.1.71"/>
    </reaction>
</comment>
<dbReference type="GO" id="GO:0008652">
    <property type="term" value="P:amino acid biosynthetic process"/>
    <property type="evidence" value="ECO:0007669"/>
    <property type="project" value="UniProtKB-KW"/>
</dbReference>
<evidence type="ECO:0000256" key="1">
    <source>
        <dbReference type="ARBA" id="ARBA00004496"/>
    </source>
</evidence>
<accession>G7WPP6</accession>
<comment type="subcellular location">
    <subcellularLocation>
        <location evidence="1 14">Cytoplasm</location>
    </subcellularLocation>
</comment>
<dbReference type="HOGENOM" id="CLU_073768_0_0_2"/>
<keyword evidence="9 14" id="KW-0547">Nucleotide-binding</keyword>
<keyword evidence="12 14" id="KW-0057">Aromatic amino acid biosynthesis</keyword>
<dbReference type="GO" id="GO:0009073">
    <property type="term" value="P:aromatic amino acid family biosynthetic process"/>
    <property type="evidence" value="ECO:0007669"/>
    <property type="project" value="UniProtKB-KW"/>
</dbReference>
<dbReference type="HAMAP" id="MF_00370">
    <property type="entry name" value="Shik_kinase_arch"/>
    <property type="match status" value="1"/>
</dbReference>
<dbReference type="GeneID" id="12511225"/>
<evidence type="ECO:0000313" key="17">
    <source>
        <dbReference type="Proteomes" id="UP000005877"/>
    </source>
</evidence>
<gene>
    <name evidence="14" type="primary">aroK</name>
    <name evidence="16" type="ordered locus">Mhar_2052</name>
</gene>
<dbReference type="InterPro" id="IPR006204">
    <property type="entry name" value="GHMP_kinase_N_dom"/>
</dbReference>
<organism evidence="16 17">
    <name type="scientific">Methanothrix harundinacea (strain 6Ac)</name>
    <name type="common">Methanosaeta harundinacea</name>
    <dbReference type="NCBI Taxonomy" id="1110509"/>
    <lineage>
        <taxon>Archaea</taxon>
        <taxon>Methanobacteriati</taxon>
        <taxon>Methanobacteriota</taxon>
        <taxon>Stenosarchaea group</taxon>
        <taxon>Methanomicrobia</taxon>
        <taxon>Methanotrichales</taxon>
        <taxon>Methanotrichaceae</taxon>
        <taxon>Methanothrix</taxon>
    </lineage>
</organism>
<protein>
    <recommendedName>
        <fullName evidence="5 14">Shikimate kinase</fullName>
        <shortName evidence="14">SK</shortName>
        <ecNumber evidence="4 14">2.7.1.71</ecNumber>
    </recommendedName>
</protein>
<evidence type="ECO:0000256" key="14">
    <source>
        <dbReference type="HAMAP-Rule" id="MF_00370"/>
    </source>
</evidence>
<evidence type="ECO:0000256" key="3">
    <source>
        <dbReference type="ARBA" id="ARBA00010202"/>
    </source>
</evidence>
<keyword evidence="6 14" id="KW-0963">Cytoplasm</keyword>
<dbReference type="InterPro" id="IPR014721">
    <property type="entry name" value="Ribsml_uS5_D2-typ_fold_subgr"/>
</dbReference>
<evidence type="ECO:0000256" key="5">
    <source>
        <dbReference type="ARBA" id="ARBA00013853"/>
    </source>
</evidence>
<dbReference type="EMBL" id="CP003117">
    <property type="protein sequence ID" value="AET65408.1"/>
    <property type="molecule type" value="Genomic_DNA"/>
</dbReference>
<dbReference type="KEGG" id="mhi:Mhar_2052"/>
<dbReference type="GO" id="GO:0009423">
    <property type="term" value="P:chorismate biosynthetic process"/>
    <property type="evidence" value="ECO:0007669"/>
    <property type="project" value="UniProtKB-UniRule"/>
</dbReference>
<dbReference type="SUPFAM" id="SSF55060">
    <property type="entry name" value="GHMP Kinase, C-terminal domain"/>
    <property type="match status" value="1"/>
</dbReference>
<evidence type="ECO:0000256" key="12">
    <source>
        <dbReference type="ARBA" id="ARBA00023141"/>
    </source>
</evidence>
<dbReference type="PIRSF" id="PIRSF005758">
    <property type="entry name" value="Shikimt_kin_arch"/>
    <property type="match status" value="1"/>
</dbReference>
<feature type="binding site" evidence="14">
    <location>
        <begin position="83"/>
        <end position="93"/>
    </location>
    <ligand>
        <name>ATP</name>
        <dbReference type="ChEBI" id="CHEBI:30616"/>
    </ligand>
</feature>
<keyword evidence="10 14" id="KW-0418">Kinase</keyword>
<dbReference type="InterPro" id="IPR036554">
    <property type="entry name" value="GHMP_kinase_C_sf"/>
</dbReference>
<comment type="similarity">
    <text evidence="3 14">Belongs to the GHMP kinase family. Archaeal shikimate kinase subfamily.</text>
</comment>
<feature type="domain" description="GHMP kinase N-terminal" evidence="15">
    <location>
        <begin position="56"/>
        <end position="144"/>
    </location>
</feature>
<sequence>MRRRGTATALGAATVLNAVANWKGSAFGVDLKTSAEVVLDESPAVKGDVPGIDDRLIVRSVERVLERFGVVAGGVVRTWSDIPLARGLKSSSAAANAAVLATLDALGEDLDPLEATRIGVAAARDAGVTITGAFDDASASMLGGVVVTDNRRLELLKREEMESEVLLLVPEEKIFSKETDVGRSRLLAPVADLIFDLALAGDYPRAMTLNGLVYCSALRLPSDPIFAALASGARSASLSGTGPAYAALVEDENIDDVEAAWLHLGGRVIRTEVNNQGSIRGPGWRG</sequence>
<evidence type="ECO:0000256" key="2">
    <source>
        <dbReference type="ARBA" id="ARBA00004842"/>
    </source>
</evidence>
<dbReference type="UniPathway" id="UPA00053">
    <property type="reaction ID" value="UER00088"/>
</dbReference>
<proteinExistence type="inferred from homology"/>
<evidence type="ECO:0000256" key="11">
    <source>
        <dbReference type="ARBA" id="ARBA00022840"/>
    </source>
</evidence>
<evidence type="ECO:0000256" key="8">
    <source>
        <dbReference type="ARBA" id="ARBA00022679"/>
    </source>
</evidence>
<reference evidence="16 17" key="1">
    <citation type="journal article" date="2012" name="PLoS ONE">
        <title>The genome characteristics and predicted function of methyl-group oxidation pathway in the obligate aceticlastic methanogens, Methanosaeta spp.</title>
        <authorList>
            <person name="Zhu J."/>
            <person name="Zheng H."/>
            <person name="Ai G."/>
            <person name="Zhang G."/>
            <person name="Liu D."/>
            <person name="Liu X."/>
            <person name="Dong X."/>
        </authorList>
    </citation>
    <scope>NUCLEOTIDE SEQUENCE [LARGE SCALE GENOMIC DNA]</scope>
    <source>
        <strain evidence="16 17">6Ac</strain>
    </source>
</reference>
<dbReference type="GO" id="GO:0005737">
    <property type="term" value="C:cytoplasm"/>
    <property type="evidence" value="ECO:0007669"/>
    <property type="project" value="UniProtKB-SubCell"/>
</dbReference>
<dbReference type="Proteomes" id="UP000005877">
    <property type="component" value="Chromosome"/>
</dbReference>
<dbReference type="STRING" id="1110509.Mhar_2052"/>
<evidence type="ECO:0000259" key="15">
    <source>
        <dbReference type="Pfam" id="PF00288"/>
    </source>
</evidence>
<dbReference type="OrthoDB" id="9602at2157"/>
<name>G7WPP6_METH6</name>
<comment type="pathway">
    <text evidence="2 14">Metabolic intermediate biosynthesis; chorismate biosynthesis; chorismate from D-erythrose 4-phosphate and phosphoenolpyruvate: step 5/7.</text>
</comment>
<dbReference type="PANTHER" id="PTHR20861">
    <property type="entry name" value="HOMOSERINE/4-DIPHOSPHOCYTIDYL-2-C-METHYL-D-ERYTHRITOL KINASE"/>
    <property type="match status" value="1"/>
</dbReference>
<dbReference type="RefSeq" id="WP_014587584.1">
    <property type="nucleotide sequence ID" value="NC_017527.1"/>
</dbReference>
<dbReference type="InterPro" id="IPR010189">
    <property type="entry name" value="SK_arc"/>
</dbReference>